<comment type="caution">
    <text evidence="1">The sequence shown here is derived from an EMBL/GenBank/DDBJ whole genome shotgun (WGS) entry which is preliminary data.</text>
</comment>
<dbReference type="AlphaFoldDB" id="A0A4C1SWM9"/>
<proteinExistence type="predicted"/>
<organism evidence="1 2">
    <name type="scientific">Eumeta variegata</name>
    <name type="common">Bagworm moth</name>
    <name type="synonym">Eumeta japonica</name>
    <dbReference type="NCBI Taxonomy" id="151549"/>
    <lineage>
        <taxon>Eukaryota</taxon>
        <taxon>Metazoa</taxon>
        <taxon>Ecdysozoa</taxon>
        <taxon>Arthropoda</taxon>
        <taxon>Hexapoda</taxon>
        <taxon>Insecta</taxon>
        <taxon>Pterygota</taxon>
        <taxon>Neoptera</taxon>
        <taxon>Endopterygota</taxon>
        <taxon>Lepidoptera</taxon>
        <taxon>Glossata</taxon>
        <taxon>Ditrysia</taxon>
        <taxon>Tineoidea</taxon>
        <taxon>Psychidae</taxon>
        <taxon>Oiketicinae</taxon>
        <taxon>Eumeta</taxon>
    </lineage>
</organism>
<protein>
    <submittedName>
        <fullName evidence="1">Uncharacterized protein</fullName>
    </submittedName>
</protein>
<accession>A0A4C1SWM9</accession>
<evidence type="ECO:0000313" key="1">
    <source>
        <dbReference type="EMBL" id="GBP05578.1"/>
    </source>
</evidence>
<name>A0A4C1SWM9_EUMVA</name>
<keyword evidence="2" id="KW-1185">Reference proteome</keyword>
<reference evidence="1 2" key="1">
    <citation type="journal article" date="2019" name="Commun. Biol.">
        <title>The bagworm genome reveals a unique fibroin gene that provides high tensile strength.</title>
        <authorList>
            <person name="Kono N."/>
            <person name="Nakamura H."/>
            <person name="Ohtoshi R."/>
            <person name="Tomita M."/>
            <person name="Numata K."/>
            <person name="Arakawa K."/>
        </authorList>
    </citation>
    <scope>NUCLEOTIDE SEQUENCE [LARGE SCALE GENOMIC DNA]</scope>
</reference>
<sequence>MCDGMENRLIEWIDKGEWGAVGVMGWWWRKIGPPELTLNAEAEVATLRLVWHLIDRASSFRAVVNGLRGAVGQRRGRRVQAPQLKYYIKIVVGYASAEYAKAERKKEVSRRNKVPDTARQVGYQ</sequence>
<dbReference type="Proteomes" id="UP000299102">
    <property type="component" value="Unassembled WGS sequence"/>
</dbReference>
<dbReference type="EMBL" id="BGZK01000018">
    <property type="protein sequence ID" value="GBP05578.1"/>
    <property type="molecule type" value="Genomic_DNA"/>
</dbReference>
<gene>
    <name evidence="1" type="ORF">EVAR_3060_1</name>
</gene>
<evidence type="ECO:0000313" key="2">
    <source>
        <dbReference type="Proteomes" id="UP000299102"/>
    </source>
</evidence>